<sequence>MLLRKLGVTHIDTFFQLRGATPHDIECDDEMCELLATLKFLRSNYVHFKLPEQCVYEALSLANRTAEKAKPGPLELTLFFKEACRVKRLHSSKTSSVRDLLYSAIAEFNKQTHTKASKIKDDLKKVIYGVLRAPEELLELMKRSADLYKWEHGAWTLDILADDFYVPGHVLSSQTVPDGWWRNTKTITAETTLLWATRAYADHCKKAPPDCPTKQKKLAQRDLASMRDLMEVCALWIGIKESVHSYVGSECFKKLQDMFDNGTLDAELRAHAKAVDESFDWQKLSFVLEAKGVAQDEELNKAQSKINNALQNSLQAGWSLFETNVQNDQLQHRRYILASSGDEAKARAAAVASLEKMHGVAWKLVNNTVTEICPTWCNAASNNKSTSVGSPDGDTETSGLIDAKLAPWLSETLSGLNSGVRRPEHELILGYFNLTSQGVLSTHKLHYMLSQVTTLCHNNPRSFVAVIVLPNRAGDPRAGVKSEIKAEEGEEKSEDEDGVKGGDGGGDEEDEANLSDDDPKSGDLLLRDFTYKIRCAFQENGRNLKVRQAIVNFEPSSVYGQRNAFQEILVITSPEKQNLSHKGKLWKQGVVSGVQMLSRSEMVKPPRAKWGGDPRFTKVQEMKQYCGGESFISKVVDGLVVGDPPIVIMDMFGFDAWPGQFAITQFARGKKCACATVCHSQAETAFVSSVLATKVFSMARSGDFQIAAFPDFQGALAQIKEFQKSPQPSYQVCVATGDGSLVVRQSLVEFWTKKHPSFSDQTLRLLEKHNAEFNLKGLKRGAESEEGQTQETMEKEEPQLALGTAKTIADLESSYPDVERLELQCGHFMLTLCDDQSLWIGASGAYVVESNTELFGFGSGDFVKGSESKDVMSDVSADGRWLLYAFTRAQQPVILEKTRQAPSHLESHTFWNQVMNLNDLLKTLENHGEVNHSLAEHKLTKDDVGNFTVSPTDSVCFVLDAAKHRKKKAKVQSALTFGAKMNFVKIRSSHNIQIAWRLRLHSENGSAGTQLVPVRPCAITAGSVSIQAGQVLQIL</sequence>
<proteinExistence type="predicted"/>
<comment type="caution">
    <text evidence="2">The sequence shown here is derived from an EMBL/GenBank/DDBJ whole genome shotgun (WGS) entry which is preliminary data.</text>
</comment>
<name>A0ABP0NPZ2_9DINO</name>
<dbReference type="EMBL" id="CAXAMN010021953">
    <property type="protein sequence ID" value="CAK9064864.1"/>
    <property type="molecule type" value="Genomic_DNA"/>
</dbReference>
<reference evidence="2 3" key="1">
    <citation type="submission" date="2024-02" db="EMBL/GenBank/DDBJ databases">
        <authorList>
            <person name="Chen Y."/>
            <person name="Shah S."/>
            <person name="Dougan E. K."/>
            <person name="Thang M."/>
            <person name="Chan C."/>
        </authorList>
    </citation>
    <scope>NUCLEOTIDE SEQUENCE [LARGE SCALE GENOMIC DNA]</scope>
</reference>
<evidence type="ECO:0000256" key="1">
    <source>
        <dbReference type="SAM" id="MobiDB-lite"/>
    </source>
</evidence>
<feature type="compositionally biased region" description="Basic and acidic residues" evidence="1">
    <location>
        <begin position="475"/>
        <end position="487"/>
    </location>
</feature>
<organism evidence="2 3">
    <name type="scientific">Durusdinium trenchii</name>
    <dbReference type="NCBI Taxonomy" id="1381693"/>
    <lineage>
        <taxon>Eukaryota</taxon>
        <taxon>Sar</taxon>
        <taxon>Alveolata</taxon>
        <taxon>Dinophyceae</taxon>
        <taxon>Suessiales</taxon>
        <taxon>Symbiodiniaceae</taxon>
        <taxon>Durusdinium</taxon>
    </lineage>
</organism>
<feature type="compositionally biased region" description="Acidic residues" evidence="1">
    <location>
        <begin position="488"/>
        <end position="497"/>
    </location>
</feature>
<evidence type="ECO:0000313" key="3">
    <source>
        <dbReference type="Proteomes" id="UP001642484"/>
    </source>
</evidence>
<protein>
    <submittedName>
        <fullName evidence="2">Uncharacterized protein</fullName>
    </submittedName>
</protein>
<keyword evidence="3" id="KW-1185">Reference proteome</keyword>
<evidence type="ECO:0000313" key="2">
    <source>
        <dbReference type="EMBL" id="CAK9064864.1"/>
    </source>
</evidence>
<feature type="region of interest" description="Disordered" evidence="1">
    <location>
        <begin position="475"/>
        <end position="521"/>
    </location>
</feature>
<accession>A0ABP0NPZ2</accession>
<feature type="compositionally biased region" description="Acidic residues" evidence="1">
    <location>
        <begin position="505"/>
        <end position="516"/>
    </location>
</feature>
<dbReference type="Proteomes" id="UP001642484">
    <property type="component" value="Unassembled WGS sequence"/>
</dbReference>
<gene>
    <name evidence="2" type="ORF">CCMP2556_LOCUS31888</name>
</gene>